<dbReference type="AlphaFoldDB" id="A0A8J2L9C1"/>
<feature type="non-terminal residue" evidence="1">
    <location>
        <position position="144"/>
    </location>
</feature>
<protein>
    <submittedName>
        <fullName evidence="1">Uncharacterized protein</fullName>
    </submittedName>
</protein>
<gene>
    <name evidence="1" type="ORF">AFUS01_LOCUS40796</name>
</gene>
<keyword evidence="2" id="KW-1185">Reference proteome</keyword>
<proteinExistence type="predicted"/>
<dbReference type="Proteomes" id="UP000708208">
    <property type="component" value="Unassembled WGS sequence"/>
</dbReference>
<evidence type="ECO:0000313" key="1">
    <source>
        <dbReference type="EMBL" id="CAG7831033.1"/>
    </source>
</evidence>
<sequence length="144" mass="16670">MSAEQSCNTIFDKSRKMGDRNMIDEAEQELHEMIESAFQEIKQRNTLKLEQVVAHATATSEKEFLELIEEEFKNGFLSADRFQSLFTKAEEDALQTFTTSCGIHDRETLPEAVENLCRILESRKTEYQTKNSLKKNEAEKLLNE</sequence>
<name>A0A8J2L9C1_9HEXA</name>
<comment type="caution">
    <text evidence="1">The sequence shown here is derived from an EMBL/GenBank/DDBJ whole genome shotgun (WGS) entry which is preliminary data.</text>
</comment>
<evidence type="ECO:0000313" key="2">
    <source>
        <dbReference type="Proteomes" id="UP000708208"/>
    </source>
</evidence>
<reference evidence="1" key="1">
    <citation type="submission" date="2021-06" db="EMBL/GenBank/DDBJ databases">
        <authorList>
            <person name="Hodson N. C."/>
            <person name="Mongue J. A."/>
            <person name="Jaron S. K."/>
        </authorList>
    </citation>
    <scope>NUCLEOTIDE SEQUENCE</scope>
</reference>
<accession>A0A8J2L9C1</accession>
<organism evidence="1 2">
    <name type="scientific">Allacma fusca</name>
    <dbReference type="NCBI Taxonomy" id="39272"/>
    <lineage>
        <taxon>Eukaryota</taxon>
        <taxon>Metazoa</taxon>
        <taxon>Ecdysozoa</taxon>
        <taxon>Arthropoda</taxon>
        <taxon>Hexapoda</taxon>
        <taxon>Collembola</taxon>
        <taxon>Symphypleona</taxon>
        <taxon>Sminthuridae</taxon>
        <taxon>Allacma</taxon>
    </lineage>
</organism>
<dbReference type="EMBL" id="CAJVCH010558619">
    <property type="protein sequence ID" value="CAG7831033.1"/>
    <property type="molecule type" value="Genomic_DNA"/>
</dbReference>